<dbReference type="PROSITE" id="PS01063">
    <property type="entry name" value="SIGMA70_ECF"/>
    <property type="match status" value="1"/>
</dbReference>
<reference evidence="10" key="1">
    <citation type="journal article" date="2019" name="Int. J. Syst. Evol. Microbiol.">
        <title>The Global Catalogue of Microorganisms (GCM) 10K type strain sequencing project: providing services to taxonomists for standard genome sequencing and annotation.</title>
        <authorList>
            <consortium name="The Broad Institute Genomics Platform"/>
            <consortium name="The Broad Institute Genome Sequencing Center for Infectious Disease"/>
            <person name="Wu L."/>
            <person name="Ma J."/>
        </authorList>
    </citation>
    <scope>NUCLEOTIDE SEQUENCE [LARGE SCALE GENOMIC DNA]</scope>
    <source>
        <strain evidence="10">CCUG 62952</strain>
    </source>
</reference>
<feature type="domain" description="RNA polymerase sigma-70 region 2" evidence="7">
    <location>
        <begin position="24"/>
        <end position="91"/>
    </location>
</feature>
<dbReference type="InterPro" id="IPR013324">
    <property type="entry name" value="RNA_pol_sigma_r3/r4-like"/>
</dbReference>
<protein>
    <recommendedName>
        <fullName evidence="6">RNA polymerase sigma factor</fullName>
    </recommendedName>
</protein>
<dbReference type="InterPro" id="IPR013325">
    <property type="entry name" value="RNA_pol_sigma_r2"/>
</dbReference>
<evidence type="ECO:0000256" key="3">
    <source>
        <dbReference type="ARBA" id="ARBA00023082"/>
    </source>
</evidence>
<evidence type="ECO:0000256" key="4">
    <source>
        <dbReference type="ARBA" id="ARBA00023125"/>
    </source>
</evidence>
<dbReference type="EMBL" id="JBHTJH010000004">
    <property type="protein sequence ID" value="MFD0861447.1"/>
    <property type="molecule type" value="Genomic_DNA"/>
</dbReference>
<evidence type="ECO:0000256" key="1">
    <source>
        <dbReference type="ARBA" id="ARBA00010641"/>
    </source>
</evidence>
<evidence type="ECO:0000256" key="6">
    <source>
        <dbReference type="RuleBase" id="RU000716"/>
    </source>
</evidence>
<dbReference type="SUPFAM" id="SSF88659">
    <property type="entry name" value="Sigma3 and sigma4 domains of RNA polymerase sigma factors"/>
    <property type="match status" value="1"/>
</dbReference>
<dbReference type="CDD" id="cd06171">
    <property type="entry name" value="Sigma70_r4"/>
    <property type="match status" value="1"/>
</dbReference>
<evidence type="ECO:0000256" key="2">
    <source>
        <dbReference type="ARBA" id="ARBA00023015"/>
    </source>
</evidence>
<evidence type="ECO:0000256" key="5">
    <source>
        <dbReference type="ARBA" id="ARBA00023163"/>
    </source>
</evidence>
<sequence length="188" mass="21600">MSKQTDHLIIAEVRAGNTNAYAKLVTQYQVMIFTLAVRMLNDREEAEEVAQDVFVKAYQKLGHFKGQSKFSTWLYRIAYNACLDRLKVLKRTVRSEILDEVNESDLGEIQNGLSHLLAQERKDMINLALSKLEPEESAIITSFYFEELSLREIAVALNISESNVKVRLHRSRKKLFAILKPVVKTEII</sequence>
<dbReference type="PANTHER" id="PTHR43133:SF51">
    <property type="entry name" value="RNA POLYMERASE SIGMA FACTOR"/>
    <property type="match status" value="1"/>
</dbReference>
<evidence type="ECO:0000313" key="9">
    <source>
        <dbReference type="EMBL" id="MFD0861447.1"/>
    </source>
</evidence>
<keyword evidence="10" id="KW-1185">Reference proteome</keyword>
<evidence type="ECO:0000259" key="7">
    <source>
        <dbReference type="Pfam" id="PF04542"/>
    </source>
</evidence>
<keyword evidence="2 6" id="KW-0805">Transcription regulation</keyword>
<gene>
    <name evidence="9" type="ORF">ACFQ1M_04460</name>
</gene>
<dbReference type="InterPro" id="IPR014284">
    <property type="entry name" value="RNA_pol_sigma-70_dom"/>
</dbReference>
<dbReference type="Proteomes" id="UP001596978">
    <property type="component" value="Unassembled WGS sequence"/>
</dbReference>
<dbReference type="Gene3D" id="1.10.1740.10">
    <property type="match status" value="1"/>
</dbReference>
<dbReference type="Pfam" id="PF08281">
    <property type="entry name" value="Sigma70_r4_2"/>
    <property type="match status" value="1"/>
</dbReference>
<organism evidence="9 10">
    <name type="scientific">Sungkyunkwania multivorans</name>
    <dbReference type="NCBI Taxonomy" id="1173618"/>
    <lineage>
        <taxon>Bacteria</taxon>
        <taxon>Pseudomonadati</taxon>
        <taxon>Bacteroidota</taxon>
        <taxon>Flavobacteriia</taxon>
        <taxon>Flavobacteriales</taxon>
        <taxon>Flavobacteriaceae</taxon>
        <taxon>Sungkyunkwania</taxon>
    </lineage>
</organism>
<dbReference type="SUPFAM" id="SSF88946">
    <property type="entry name" value="Sigma2 domain of RNA polymerase sigma factors"/>
    <property type="match status" value="1"/>
</dbReference>
<name>A0ABW3CW88_9FLAO</name>
<evidence type="ECO:0000313" key="10">
    <source>
        <dbReference type="Proteomes" id="UP001596978"/>
    </source>
</evidence>
<dbReference type="InterPro" id="IPR000838">
    <property type="entry name" value="RNA_pol_sigma70_ECF_CS"/>
</dbReference>
<feature type="domain" description="RNA polymerase sigma factor 70 region 4 type 2" evidence="8">
    <location>
        <begin position="124"/>
        <end position="175"/>
    </location>
</feature>
<dbReference type="Gene3D" id="1.10.10.10">
    <property type="entry name" value="Winged helix-like DNA-binding domain superfamily/Winged helix DNA-binding domain"/>
    <property type="match status" value="1"/>
</dbReference>
<dbReference type="InterPro" id="IPR039425">
    <property type="entry name" value="RNA_pol_sigma-70-like"/>
</dbReference>
<dbReference type="NCBIfam" id="TIGR02937">
    <property type="entry name" value="sigma70-ECF"/>
    <property type="match status" value="1"/>
</dbReference>
<proteinExistence type="inferred from homology"/>
<evidence type="ECO:0000259" key="8">
    <source>
        <dbReference type="Pfam" id="PF08281"/>
    </source>
</evidence>
<accession>A0ABW3CW88</accession>
<dbReference type="InterPro" id="IPR007627">
    <property type="entry name" value="RNA_pol_sigma70_r2"/>
</dbReference>
<keyword evidence="3 6" id="KW-0731">Sigma factor</keyword>
<dbReference type="PANTHER" id="PTHR43133">
    <property type="entry name" value="RNA POLYMERASE ECF-TYPE SIGMA FACTO"/>
    <property type="match status" value="1"/>
</dbReference>
<dbReference type="InterPro" id="IPR013249">
    <property type="entry name" value="RNA_pol_sigma70_r4_t2"/>
</dbReference>
<comment type="similarity">
    <text evidence="1 6">Belongs to the sigma-70 factor family. ECF subfamily.</text>
</comment>
<keyword evidence="5 6" id="KW-0804">Transcription</keyword>
<comment type="caution">
    <text evidence="9">The sequence shown here is derived from an EMBL/GenBank/DDBJ whole genome shotgun (WGS) entry which is preliminary data.</text>
</comment>
<dbReference type="RefSeq" id="WP_386404481.1">
    <property type="nucleotide sequence ID" value="NZ_JBHTJH010000004.1"/>
</dbReference>
<dbReference type="InterPro" id="IPR036388">
    <property type="entry name" value="WH-like_DNA-bd_sf"/>
</dbReference>
<keyword evidence="4 6" id="KW-0238">DNA-binding</keyword>
<dbReference type="Pfam" id="PF04542">
    <property type="entry name" value="Sigma70_r2"/>
    <property type="match status" value="1"/>
</dbReference>